<proteinExistence type="predicted"/>
<protein>
    <submittedName>
        <fullName evidence="1">Uncharacterized protein</fullName>
    </submittedName>
</protein>
<comment type="caution">
    <text evidence="1">The sequence shown here is derived from an EMBL/GenBank/DDBJ whole genome shotgun (WGS) entry which is preliminary data.</text>
</comment>
<evidence type="ECO:0000313" key="1">
    <source>
        <dbReference type="EMBL" id="PAB51908.1"/>
    </source>
</evidence>
<accession>A0AAX0PS68</accession>
<reference evidence="1 2" key="1">
    <citation type="submission" date="2017-05" db="EMBL/GenBank/DDBJ databases">
        <title>Lactobacillus johnsonii from commercial turkeys.</title>
        <authorList>
            <person name="Johnson T.J."/>
            <person name="Youmans B."/>
        </authorList>
    </citation>
    <scope>NUCLEOTIDE SEQUENCE [LARGE SCALE GENOMIC DNA]</scope>
    <source>
        <strain evidence="1 2">UMNLJ54</strain>
    </source>
</reference>
<organism evidence="1 2">
    <name type="scientific">Lactobacillus johnsonii</name>
    <dbReference type="NCBI Taxonomy" id="33959"/>
    <lineage>
        <taxon>Bacteria</taxon>
        <taxon>Bacillati</taxon>
        <taxon>Bacillota</taxon>
        <taxon>Bacilli</taxon>
        <taxon>Lactobacillales</taxon>
        <taxon>Lactobacillaceae</taxon>
        <taxon>Lactobacillus</taxon>
    </lineage>
</organism>
<sequence length="66" mass="7185">MDVAGLLGGVIGPVIAPAEEVLDAAKLNKMDQVVKLHHFLRKLEEKVLLEVKVEKLLISLILVSIS</sequence>
<dbReference type="EMBL" id="NIBB01000102">
    <property type="protein sequence ID" value="PAB51908.1"/>
    <property type="molecule type" value="Genomic_DNA"/>
</dbReference>
<gene>
    <name evidence="1" type="ORF">A3P64_09520</name>
</gene>
<name>A0AAX0PS68_LACJH</name>
<dbReference type="AlphaFoldDB" id="A0AAX0PS68"/>
<evidence type="ECO:0000313" key="2">
    <source>
        <dbReference type="Proteomes" id="UP000216448"/>
    </source>
</evidence>
<dbReference type="Proteomes" id="UP000216448">
    <property type="component" value="Unassembled WGS sequence"/>
</dbReference>